<dbReference type="WBParaSite" id="PS1159_v2.g2605.t1">
    <property type="protein sequence ID" value="PS1159_v2.g2605.t1"/>
    <property type="gene ID" value="PS1159_v2.g2605"/>
</dbReference>
<evidence type="ECO:0000313" key="1">
    <source>
        <dbReference type="Proteomes" id="UP000887580"/>
    </source>
</evidence>
<organism evidence="1 2">
    <name type="scientific">Panagrolaimus sp. PS1159</name>
    <dbReference type="NCBI Taxonomy" id="55785"/>
    <lineage>
        <taxon>Eukaryota</taxon>
        <taxon>Metazoa</taxon>
        <taxon>Ecdysozoa</taxon>
        <taxon>Nematoda</taxon>
        <taxon>Chromadorea</taxon>
        <taxon>Rhabditida</taxon>
        <taxon>Tylenchina</taxon>
        <taxon>Panagrolaimomorpha</taxon>
        <taxon>Panagrolaimoidea</taxon>
        <taxon>Panagrolaimidae</taxon>
        <taxon>Panagrolaimus</taxon>
    </lineage>
</organism>
<protein>
    <submittedName>
        <fullName evidence="2">Uncharacterized protein</fullName>
    </submittedName>
</protein>
<dbReference type="Proteomes" id="UP000887580">
    <property type="component" value="Unplaced"/>
</dbReference>
<evidence type="ECO:0000313" key="2">
    <source>
        <dbReference type="WBParaSite" id="PS1159_v2.g2605.t1"/>
    </source>
</evidence>
<name>A0AC35G7W4_9BILA</name>
<sequence length="137" mass="14966">MNAVIHYISEPKIHYTTIPPTTTTTTTAPLMFIPKILPASQANIQITQQKEPSIHPLDPSKLSQQKPNPNFHIGTSAPFHPTTTTTSTIAPAATTTTPSSKSRSLTELIRQKCESGCEKVCNAECRKQKDPPDEICV</sequence>
<proteinExistence type="predicted"/>
<reference evidence="2" key="1">
    <citation type="submission" date="2022-11" db="UniProtKB">
        <authorList>
            <consortium name="WormBaseParasite"/>
        </authorList>
    </citation>
    <scope>IDENTIFICATION</scope>
</reference>
<accession>A0AC35G7W4</accession>